<keyword evidence="1" id="KW-1133">Transmembrane helix</keyword>
<evidence type="ECO:0000256" key="1">
    <source>
        <dbReference type="SAM" id="Phobius"/>
    </source>
</evidence>
<dbReference type="EMBL" id="UINC01148423">
    <property type="protein sequence ID" value="SVD40291.1"/>
    <property type="molecule type" value="Genomic_DNA"/>
</dbReference>
<reference evidence="2" key="1">
    <citation type="submission" date="2018-05" db="EMBL/GenBank/DDBJ databases">
        <authorList>
            <person name="Lanie J.A."/>
            <person name="Ng W.-L."/>
            <person name="Kazmierczak K.M."/>
            <person name="Andrzejewski T.M."/>
            <person name="Davidsen T.M."/>
            <person name="Wayne K.J."/>
            <person name="Tettelin H."/>
            <person name="Glass J.I."/>
            <person name="Rusch D."/>
            <person name="Podicherti R."/>
            <person name="Tsui H.-C.T."/>
            <person name="Winkler M.E."/>
        </authorList>
    </citation>
    <scope>NUCLEOTIDE SEQUENCE</scope>
</reference>
<dbReference type="AlphaFoldDB" id="A0A382V334"/>
<feature type="transmembrane region" description="Helical" evidence="1">
    <location>
        <begin position="66"/>
        <end position="92"/>
    </location>
</feature>
<keyword evidence="1" id="KW-0812">Transmembrane</keyword>
<sequence length="170" mass="18840">MVLQTPSSFTSPGDAWAEIRQRLQTLRLRERKVTVSQGFLFLGVAVCGIALVLGVAEAVFRFSAPYRFILVLTSLVGILALTVWQCIFPYLLTLSDDSLGRRVDRHFPDLHDRVTMTLQLWRQRTAQLPDQSSGLLNAAIVASAEATKTVDFSDADARYRIPQAGKLFGG</sequence>
<feature type="transmembrane region" description="Helical" evidence="1">
    <location>
        <begin position="39"/>
        <end position="60"/>
    </location>
</feature>
<accession>A0A382V334</accession>
<gene>
    <name evidence="2" type="ORF">METZ01_LOCUS393145</name>
</gene>
<name>A0A382V334_9ZZZZ</name>
<protein>
    <submittedName>
        <fullName evidence="2">Uncharacterized protein</fullName>
    </submittedName>
</protein>
<keyword evidence="1" id="KW-0472">Membrane</keyword>
<feature type="non-terminal residue" evidence="2">
    <location>
        <position position="170"/>
    </location>
</feature>
<evidence type="ECO:0000313" key="2">
    <source>
        <dbReference type="EMBL" id="SVD40291.1"/>
    </source>
</evidence>
<proteinExistence type="predicted"/>
<organism evidence="2">
    <name type="scientific">marine metagenome</name>
    <dbReference type="NCBI Taxonomy" id="408172"/>
    <lineage>
        <taxon>unclassified sequences</taxon>
        <taxon>metagenomes</taxon>
        <taxon>ecological metagenomes</taxon>
    </lineage>
</organism>